<dbReference type="Gene3D" id="3.30.70.120">
    <property type="match status" value="1"/>
</dbReference>
<evidence type="ECO:0000313" key="1">
    <source>
        <dbReference type="EMBL" id="CUV65468.1"/>
    </source>
</evidence>
<proteinExistence type="predicted"/>
<dbReference type="PANTHER" id="PTHR30115:SF11">
    <property type="entry name" value="NITROGEN REGULATORY PROTEIN P-II HOMOLOG"/>
    <property type="match status" value="1"/>
</dbReference>
<dbReference type="GO" id="GO:0006808">
    <property type="term" value="P:regulation of nitrogen utilization"/>
    <property type="evidence" value="ECO:0007669"/>
    <property type="project" value="InterPro"/>
</dbReference>
<dbReference type="SUPFAM" id="SSF54913">
    <property type="entry name" value="GlnB-like"/>
    <property type="match status" value="1"/>
</dbReference>
<reference evidence="1" key="1">
    <citation type="submission" date="2015-11" db="EMBL/GenBank/DDBJ databases">
        <authorList>
            <person name="Zhang Y."/>
            <person name="Guo Z."/>
        </authorList>
    </citation>
    <scope>NUCLEOTIDE SEQUENCE</scope>
    <source>
        <strain evidence="1">BN30871</strain>
    </source>
</reference>
<dbReference type="InterPro" id="IPR002187">
    <property type="entry name" value="N-reg_PII"/>
</dbReference>
<dbReference type="GO" id="GO:0005829">
    <property type="term" value="C:cytosol"/>
    <property type="evidence" value="ECO:0007669"/>
    <property type="project" value="TreeGrafter"/>
</dbReference>
<accession>A0A0S4XNA9</accession>
<dbReference type="GO" id="GO:0030234">
    <property type="term" value="F:enzyme regulator activity"/>
    <property type="evidence" value="ECO:0007669"/>
    <property type="project" value="InterPro"/>
</dbReference>
<sequence>MYMLIAVFNEYNLKAVLEDLFKNNIEGITVSEVVGKGSFGLKEADNTITDLFAKVKIEIVVSNDKFLELAQECIRANCHDLGRGAGKMWWVPVLGVERIRTGEIDEDALTTQVDKKIPNVNVVPNMHADTPCS</sequence>
<gene>
    <name evidence="1" type="primary">glnB</name>
    <name evidence="1" type="ORF">BN3087_360002</name>
</gene>
<dbReference type="EMBL" id="FAXN01000036">
    <property type="protein sequence ID" value="CUV65468.1"/>
    <property type="molecule type" value="Genomic_DNA"/>
</dbReference>
<dbReference type="PROSITE" id="PS51343">
    <property type="entry name" value="PII_GLNB_DOM"/>
    <property type="match status" value="1"/>
</dbReference>
<dbReference type="SMART" id="SM00938">
    <property type="entry name" value="P-II"/>
    <property type="match status" value="1"/>
</dbReference>
<dbReference type="PRINTS" id="PR00340">
    <property type="entry name" value="PIIGLNB"/>
</dbReference>
<dbReference type="GO" id="GO:0005524">
    <property type="term" value="F:ATP binding"/>
    <property type="evidence" value="ECO:0007669"/>
    <property type="project" value="TreeGrafter"/>
</dbReference>
<organism evidence="1">
    <name type="scientific">Sulfurovum sp. enrichment culture clone C5</name>
    <dbReference type="NCBI Taxonomy" id="497650"/>
    <lineage>
        <taxon>Bacteria</taxon>
        <taxon>Pseudomonadati</taxon>
        <taxon>Campylobacterota</taxon>
        <taxon>Epsilonproteobacteria</taxon>
        <taxon>Campylobacterales</taxon>
        <taxon>Sulfurovaceae</taxon>
        <taxon>Sulfurovum</taxon>
        <taxon>environmental samples</taxon>
    </lineage>
</organism>
<dbReference type="AlphaFoldDB" id="A0A0S4XNA9"/>
<dbReference type="InterPro" id="IPR011322">
    <property type="entry name" value="N-reg_PII-like_a/b"/>
</dbReference>
<name>A0A0S4XNA9_9BACT</name>
<dbReference type="InterPro" id="IPR015867">
    <property type="entry name" value="N-reg_PII/ATP_PRibTrfase_C"/>
</dbReference>
<dbReference type="PANTHER" id="PTHR30115">
    <property type="entry name" value="NITROGEN REGULATORY PROTEIN P-II"/>
    <property type="match status" value="1"/>
</dbReference>
<dbReference type="Pfam" id="PF00543">
    <property type="entry name" value="P-II"/>
    <property type="match status" value="1"/>
</dbReference>
<protein>
    <submittedName>
        <fullName evidence="1">Nitrogen regulatory protein P-II</fullName>
    </submittedName>
</protein>